<evidence type="ECO:0000313" key="1">
    <source>
        <dbReference type="EMBL" id="CAL1283316.1"/>
    </source>
</evidence>
<keyword evidence="2" id="KW-1185">Reference proteome</keyword>
<comment type="caution">
    <text evidence="1">The sequence shown here is derived from an EMBL/GenBank/DDBJ whole genome shotgun (WGS) entry which is preliminary data.</text>
</comment>
<gene>
    <name evidence="1" type="ORF">LARSCL_LOCUS12524</name>
</gene>
<dbReference type="Proteomes" id="UP001497382">
    <property type="component" value="Unassembled WGS sequence"/>
</dbReference>
<reference evidence="1 2" key="1">
    <citation type="submission" date="2024-04" db="EMBL/GenBank/DDBJ databases">
        <authorList>
            <person name="Rising A."/>
            <person name="Reimegard J."/>
            <person name="Sonavane S."/>
            <person name="Akerstrom W."/>
            <person name="Nylinder S."/>
            <person name="Hedman E."/>
            <person name="Kallberg Y."/>
        </authorList>
    </citation>
    <scope>NUCLEOTIDE SEQUENCE [LARGE SCALE GENOMIC DNA]</scope>
</reference>
<dbReference type="EMBL" id="CAXIEN010000166">
    <property type="protein sequence ID" value="CAL1283316.1"/>
    <property type="molecule type" value="Genomic_DNA"/>
</dbReference>
<evidence type="ECO:0000313" key="2">
    <source>
        <dbReference type="Proteomes" id="UP001497382"/>
    </source>
</evidence>
<name>A0AAV2AHH4_9ARAC</name>
<dbReference type="AlphaFoldDB" id="A0AAV2AHH4"/>
<organism evidence="1 2">
    <name type="scientific">Larinioides sclopetarius</name>
    <dbReference type="NCBI Taxonomy" id="280406"/>
    <lineage>
        <taxon>Eukaryota</taxon>
        <taxon>Metazoa</taxon>
        <taxon>Ecdysozoa</taxon>
        <taxon>Arthropoda</taxon>
        <taxon>Chelicerata</taxon>
        <taxon>Arachnida</taxon>
        <taxon>Araneae</taxon>
        <taxon>Araneomorphae</taxon>
        <taxon>Entelegynae</taxon>
        <taxon>Araneoidea</taxon>
        <taxon>Araneidae</taxon>
        <taxon>Larinioides</taxon>
    </lineage>
</organism>
<protein>
    <submittedName>
        <fullName evidence="1">Uncharacterized protein</fullName>
    </submittedName>
</protein>
<accession>A0AAV2AHH4</accession>
<proteinExistence type="predicted"/>
<sequence length="36" mass="3695">MEMSALFADSSRFLAAAGTAIGVSLGLGTQDSCIFR</sequence>